<evidence type="ECO:0000256" key="6">
    <source>
        <dbReference type="ARBA" id="ARBA00022824"/>
    </source>
</evidence>
<dbReference type="Pfam" id="PF03878">
    <property type="entry name" value="YIF1"/>
    <property type="match status" value="1"/>
</dbReference>
<evidence type="ECO:0000256" key="3">
    <source>
        <dbReference type="ARBA" id="ARBA00009727"/>
    </source>
</evidence>
<dbReference type="PANTHER" id="PTHR14083:SF13">
    <property type="entry name" value="INTEGRAL MEMBRANE HRF1 FAMILY PROTEIN"/>
    <property type="match status" value="1"/>
</dbReference>
<dbReference type="GO" id="GO:0015031">
    <property type="term" value="P:protein transport"/>
    <property type="evidence" value="ECO:0007669"/>
    <property type="project" value="UniProtKB-KW"/>
</dbReference>
<evidence type="ECO:0000256" key="1">
    <source>
        <dbReference type="ARBA" id="ARBA00004477"/>
    </source>
</evidence>
<evidence type="ECO:0000313" key="12">
    <source>
        <dbReference type="EMBL" id="VFU30620.1"/>
    </source>
</evidence>
<protein>
    <submittedName>
        <fullName evidence="12">Uncharacterized protein</fullName>
    </submittedName>
</protein>
<evidence type="ECO:0000256" key="10">
    <source>
        <dbReference type="ARBA" id="ARBA00023136"/>
    </source>
</evidence>
<comment type="similarity">
    <text evidence="3">Belongs to the YIF1 family.</text>
</comment>
<accession>A0A6N2KRG7</accession>
<dbReference type="GO" id="GO:0005789">
    <property type="term" value="C:endoplasmic reticulum membrane"/>
    <property type="evidence" value="ECO:0007669"/>
    <property type="project" value="UniProtKB-SubCell"/>
</dbReference>
<evidence type="ECO:0000256" key="7">
    <source>
        <dbReference type="ARBA" id="ARBA00022927"/>
    </source>
</evidence>
<feature type="transmembrane region" description="Helical" evidence="11">
    <location>
        <begin position="57"/>
        <end position="77"/>
    </location>
</feature>
<evidence type="ECO:0000256" key="9">
    <source>
        <dbReference type="ARBA" id="ARBA00023034"/>
    </source>
</evidence>
<evidence type="ECO:0000256" key="8">
    <source>
        <dbReference type="ARBA" id="ARBA00022989"/>
    </source>
</evidence>
<reference evidence="12" key="1">
    <citation type="submission" date="2019-03" db="EMBL/GenBank/DDBJ databases">
        <authorList>
            <person name="Mank J."/>
            <person name="Almeida P."/>
        </authorList>
    </citation>
    <scope>NUCLEOTIDE SEQUENCE</scope>
    <source>
        <strain evidence="12">78183</strain>
    </source>
</reference>
<keyword evidence="4" id="KW-0813">Transport</keyword>
<dbReference type="EMBL" id="CAADRP010000657">
    <property type="protein sequence ID" value="VFU30620.1"/>
    <property type="molecule type" value="Genomic_DNA"/>
</dbReference>
<proteinExistence type="inferred from homology"/>
<keyword evidence="9" id="KW-0333">Golgi apparatus</keyword>
<evidence type="ECO:0000256" key="4">
    <source>
        <dbReference type="ARBA" id="ARBA00022448"/>
    </source>
</evidence>
<sequence>MNPKSNPFLQLVQAHQIDAYGENLWVRLGGHWTRITEPVGGRLSYEPPINDINAPDLYIPCMAFATYLVLAGISLGLSGKLGDVIQPSKDPLEVLVGPLTRLRAKKFK</sequence>
<evidence type="ECO:0000256" key="2">
    <source>
        <dbReference type="ARBA" id="ARBA00004653"/>
    </source>
</evidence>
<keyword evidence="8 11" id="KW-1133">Transmembrane helix</keyword>
<evidence type="ECO:0000256" key="11">
    <source>
        <dbReference type="SAM" id="Phobius"/>
    </source>
</evidence>
<organism evidence="12">
    <name type="scientific">Salix viminalis</name>
    <name type="common">Common osier</name>
    <name type="synonym">Basket willow</name>
    <dbReference type="NCBI Taxonomy" id="40686"/>
    <lineage>
        <taxon>Eukaryota</taxon>
        <taxon>Viridiplantae</taxon>
        <taxon>Streptophyta</taxon>
        <taxon>Embryophyta</taxon>
        <taxon>Tracheophyta</taxon>
        <taxon>Spermatophyta</taxon>
        <taxon>Magnoliopsida</taxon>
        <taxon>eudicotyledons</taxon>
        <taxon>Gunneridae</taxon>
        <taxon>Pentapetalae</taxon>
        <taxon>rosids</taxon>
        <taxon>fabids</taxon>
        <taxon>Malpighiales</taxon>
        <taxon>Salicaceae</taxon>
        <taxon>Saliceae</taxon>
        <taxon>Salix</taxon>
    </lineage>
</organism>
<comment type="subcellular location">
    <subcellularLocation>
        <location evidence="1">Endoplasmic reticulum membrane</location>
        <topology evidence="1">Multi-pass membrane protein</topology>
    </subcellularLocation>
    <subcellularLocation>
        <location evidence="2">Golgi apparatus membrane</location>
        <topology evidence="2">Multi-pass membrane protein</topology>
    </subcellularLocation>
</comment>
<name>A0A6N2KRG7_SALVM</name>
<dbReference type="GO" id="GO:0000139">
    <property type="term" value="C:Golgi membrane"/>
    <property type="evidence" value="ECO:0007669"/>
    <property type="project" value="UniProtKB-SubCell"/>
</dbReference>
<keyword evidence="6" id="KW-0256">Endoplasmic reticulum</keyword>
<dbReference type="InterPro" id="IPR005578">
    <property type="entry name" value="Yif1_fam"/>
</dbReference>
<dbReference type="AlphaFoldDB" id="A0A6N2KRG7"/>
<gene>
    <name evidence="12" type="ORF">SVIM_LOCUS121761</name>
</gene>
<dbReference type="GO" id="GO:0006888">
    <property type="term" value="P:endoplasmic reticulum to Golgi vesicle-mediated transport"/>
    <property type="evidence" value="ECO:0007669"/>
    <property type="project" value="InterPro"/>
</dbReference>
<evidence type="ECO:0000256" key="5">
    <source>
        <dbReference type="ARBA" id="ARBA00022692"/>
    </source>
</evidence>
<keyword evidence="7" id="KW-0653">Protein transport</keyword>
<dbReference type="PANTHER" id="PTHR14083">
    <property type="entry name" value="YIP1 INTERACTING FACTOR HOMOLOG YIF1 PROTEIN"/>
    <property type="match status" value="1"/>
</dbReference>
<keyword evidence="5 11" id="KW-0812">Transmembrane</keyword>
<keyword evidence="10 11" id="KW-0472">Membrane</keyword>
<dbReference type="GO" id="GO:0030134">
    <property type="term" value="C:COPII-coated ER to Golgi transport vesicle"/>
    <property type="evidence" value="ECO:0007669"/>
    <property type="project" value="TreeGrafter"/>
</dbReference>
<dbReference type="GO" id="GO:0005793">
    <property type="term" value="C:endoplasmic reticulum-Golgi intermediate compartment"/>
    <property type="evidence" value="ECO:0007669"/>
    <property type="project" value="TreeGrafter"/>
</dbReference>